<evidence type="ECO:0008006" key="4">
    <source>
        <dbReference type="Google" id="ProtNLM"/>
    </source>
</evidence>
<feature type="region of interest" description="Disordered" evidence="1">
    <location>
        <begin position="134"/>
        <end position="156"/>
    </location>
</feature>
<dbReference type="Proteomes" id="UP000743370">
    <property type="component" value="Unassembled WGS sequence"/>
</dbReference>
<reference evidence="2 3" key="1">
    <citation type="submission" date="2020-05" db="EMBL/GenBank/DDBJ databases">
        <title>Vigna angularis (adzuki bean) Var. LongXiaoDou No. 4 denovo assembly.</title>
        <authorList>
            <person name="Xiang H."/>
        </authorList>
    </citation>
    <scope>NUCLEOTIDE SEQUENCE [LARGE SCALE GENOMIC DNA]</scope>
    <source>
        <tissue evidence="2">Leaf</tissue>
    </source>
</reference>
<proteinExistence type="predicted"/>
<sequence>MGRLQKLSLISKMRQISTWKRELKRWLSPKWGVTNQYRRKEGPIKEFDYDPSSPNGPSNWANTWPLCRDGTRQSPINLFTANVVLGSGIQRNYQPANATLVTSEHDVMGSCFPSYSFISAYPRPLPCVSSQQRSFANNHAPRKIPPEQDRDIVPETPNTTVPVIVHRGTVSGNVWHRHLHSLLSPNLLWALTRCT</sequence>
<evidence type="ECO:0000313" key="3">
    <source>
        <dbReference type="Proteomes" id="UP000743370"/>
    </source>
</evidence>
<comment type="caution">
    <text evidence="2">The sequence shown here is derived from an EMBL/GenBank/DDBJ whole genome shotgun (WGS) entry which is preliminary data.</text>
</comment>
<dbReference type="AlphaFoldDB" id="A0A8T0JHI2"/>
<dbReference type="SUPFAM" id="SSF51069">
    <property type="entry name" value="Carbonic anhydrase"/>
    <property type="match status" value="1"/>
</dbReference>
<name>A0A8T0JHI2_PHAAN</name>
<evidence type="ECO:0000313" key="2">
    <source>
        <dbReference type="EMBL" id="KAG2371423.1"/>
    </source>
</evidence>
<dbReference type="Gene3D" id="3.10.200.10">
    <property type="entry name" value="Alpha carbonic anhydrase"/>
    <property type="match status" value="1"/>
</dbReference>
<gene>
    <name evidence="2" type="ORF">HKW66_Vig0215970</name>
</gene>
<dbReference type="EMBL" id="JABFOF010000011">
    <property type="protein sequence ID" value="KAG2371423.1"/>
    <property type="molecule type" value="Genomic_DNA"/>
</dbReference>
<evidence type="ECO:0000256" key="1">
    <source>
        <dbReference type="SAM" id="MobiDB-lite"/>
    </source>
</evidence>
<protein>
    <recommendedName>
        <fullName evidence="4">Alpha-carbonic anhydrase domain-containing protein</fullName>
    </recommendedName>
</protein>
<accession>A0A8T0JHI2</accession>
<dbReference type="InterPro" id="IPR036398">
    <property type="entry name" value="CA_dom_sf"/>
</dbReference>
<organism evidence="2 3">
    <name type="scientific">Phaseolus angularis</name>
    <name type="common">Azuki bean</name>
    <name type="synonym">Vigna angularis</name>
    <dbReference type="NCBI Taxonomy" id="3914"/>
    <lineage>
        <taxon>Eukaryota</taxon>
        <taxon>Viridiplantae</taxon>
        <taxon>Streptophyta</taxon>
        <taxon>Embryophyta</taxon>
        <taxon>Tracheophyta</taxon>
        <taxon>Spermatophyta</taxon>
        <taxon>Magnoliopsida</taxon>
        <taxon>eudicotyledons</taxon>
        <taxon>Gunneridae</taxon>
        <taxon>Pentapetalae</taxon>
        <taxon>rosids</taxon>
        <taxon>fabids</taxon>
        <taxon>Fabales</taxon>
        <taxon>Fabaceae</taxon>
        <taxon>Papilionoideae</taxon>
        <taxon>50 kb inversion clade</taxon>
        <taxon>NPAAA clade</taxon>
        <taxon>indigoferoid/millettioid clade</taxon>
        <taxon>Phaseoleae</taxon>
        <taxon>Vigna</taxon>
    </lineage>
</organism>
<feature type="compositionally biased region" description="Basic and acidic residues" evidence="1">
    <location>
        <begin position="144"/>
        <end position="153"/>
    </location>
</feature>